<protein>
    <submittedName>
        <fullName evidence="1">Uncharacterized protein</fullName>
    </submittedName>
</protein>
<dbReference type="EMBL" id="PP579741">
    <property type="protein sequence ID" value="XAG95784.1"/>
    <property type="molecule type" value="Genomic_DNA"/>
</dbReference>
<organism evidence="1 2">
    <name type="scientific">Enterobacter phage KKP_3711</name>
    <dbReference type="NCBI Taxonomy" id="3109398"/>
    <lineage>
        <taxon>Viruses</taxon>
        <taxon>Duplodnaviria</taxon>
        <taxon>Heunggongvirae</taxon>
        <taxon>Uroviricota</taxon>
        <taxon>Caudoviricetes</taxon>
        <taxon>Demerecviridae</taxon>
        <taxon>Markadamsvirinae</taxon>
    </lineage>
</organism>
<dbReference type="Proteomes" id="UP001437386">
    <property type="component" value="Segment"/>
</dbReference>
<reference evidence="1 2" key="1">
    <citation type="submission" date="2024-04" db="EMBL/GenBank/DDBJ databases">
        <authorList>
            <person name="Wojcicki M."/>
            <person name="Srednicka P."/>
            <person name="Shymialevich D."/>
            <person name="Sokolowska B."/>
        </authorList>
    </citation>
    <scope>NUCLEOTIDE SEQUENCE [LARGE SCALE GENOMIC DNA]</scope>
</reference>
<evidence type="ECO:0000313" key="2">
    <source>
        <dbReference type="Proteomes" id="UP001437386"/>
    </source>
</evidence>
<name>A0AAX4Q3U6_9CAUD</name>
<evidence type="ECO:0000313" key="1">
    <source>
        <dbReference type="EMBL" id="XAG95784.1"/>
    </source>
</evidence>
<accession>A0AAX4Q3U6</accession>
<sequence length="151" mass="17336">MFKALRKMFTDWLLQEPYVDTITKSKDGTTLTQLITPRAFGSGSWRIETTAEGQWGSVIIFGIERDLGKYKDKAVEALEGRLDNIFNQDSLDKIAIIVEAAVKRKGYTAFKHNGKPHMEFVKYSLDPRDVKRLKQALVEYNFLKDTTKKKS</sequence>
<keyword evidence="2" id="KW-1185">Reference proteome</keyword>
<gene>
    <name evidence="1" type="ORF">U7154_000017</name>
</gene>
<proteinExistence type="predicted"/>